<name>A0A5B8I3Z3_9GAMM</name>
<sequence>MRQQGMTLLEVMVALVIFALAGLTVLKTTAQQANSLGRLEEKTFALWIAENQQAVMRLEKQWPQTQWVQGEVNFAGSPWFWRIQGVATADTRVRAVDVEVRHERDSRSADAVLRSYQVQPGEPEQ</sequence>
<comment type="PTM">
    <text evidence="12">Cleaved by prepilin peptidase.</text>
</comment>
<keyword evidence="11" id="KW-0472">Membrane</keyword>
<feature type="domain" description="Type II secretion system protein GspI C-terminal" evidence="13">
    <location>
        <begin position="39"/>
        <end position="117"/>
    </location>
</feature>
<evidence type="ECO:0000256" key="6">
    <source>
        <dbReference type="ARBA" id="ARBA00022481"/>
    </source>
</evidence>
<evidence type="ECO:0000256" key="5">
    <source>
        <dbReference type="ARBA" id="ARBA00022475"/>
    </source>
</evidence>
<evidence type="ECO:0000259" key="13">
    <source>
        <dbReference type="Pfam" id="PF02501"/>
    </source>
</evidence>
<reference evidence="14 15" key="1">
    <citation type="journal article" date="2019" name="Environ. Microbiol.">
        <title>The phytopathogenic nature of Dickeya aquatica 174/2 and the dynamic early evolution of Dickeya pathogenicity.</title>
        <authorList>
            <person name="Duprey A."/>
            <person name="Taib N."/>
            <person name="Leonard S."/>
            <person name="Garin T."/>
            <person name="Flandrois J.P."/>
            <person name="Nasser W."/>
            <person name="Brochier-Armanet C."/>
            <person name="Reverchon S."/>
        </authorList>
    </citation>
    <scope>NUCLEOTIDE SEQUENCE [LARGE SCALE GENOMIC DNA]</scope>
    <source>
        <strain evidence="14 15">NCPPB 569</strain>
    </source>
</reference>
<evidence type="ECO:0000313" key="15">
    <source>
        <dbReference type="Proteomes" id="UP000320591"/>
    </source>
</evidence>
<dbReference type="Pfam" id="PF02501">
    <property type="entry name" value="T2SSI"/>
    <property type="match status" value="1"/>
</dbReference>
<evidence type="ECO:0000256" key="10">
    <source>
        <dbReference type="ARBA" id="ARBA00022989"/>
    </source>
</evidence>
<proteinExistence type="inferred from homology"/>
<dbReference type="Proteomes" id="UP000320591">
    <property type="component" value="Chromosome"/>
</dbReference>
<dbReference type="PANTHER" id="PTHR38779:SF2">
    <property type="entry name" value="TYPE II SECRETION SYSTEM PROTEIN I-RELATED"/>
    <property type="match status" value="1"/>
</dbReference>
<comment type="function">
    <text evidence="1">Component of the type II secretion system required for the energy-dependent secretion of extracellular factors such as proteases and toxins from the periplasm. Part of the pseudopilus tip complex that is critical for the recognition and binding of secretion substrates.</text>
</comment>
<evidence type="ECO:0000313" key="14">
    <source>
        <dbReference type="EMBL" id="QDX29331.1"/>
    </source>
</evidence>
<dbReference type="PANTHER" id="PTHR38779">
    <property type="entry name" value="TYPE II SECRETION SYSTEM PROTEIN I-RELATED"/>
    <property type="match status" value="1"/>
</dbReference>
<keyword evidence="7 12" id="KW-0997">Cell inner membrane</keyword>
<dbReference type="InterPro" id="IPR003413">
    <property type="entry name" value="T2SS_GspI_C"/>
</dbReference>
<dbReference type="InterPro" id="IPR010052">
    <property type="entry name" value="T2SS_protein-GspI"/>
</dbReference>
<organism evidence="14 15">
    <name type="scientific">Dickeya poaceiphila</name>
    <dbReference type="NCBI Taxonomy" id="568768"/>
    <lineage>
        <taxon>Bacteria</taxon>
        <taxon>Pseudomonadati</taxon>
        <taxon>Pseudomonadota</taxon>
        <taxon>Gammaproteobacteria</taxon>
        <taxon>Enterobacterales</taxon>
        <taxon>Pectobacteriaceae</taxon>
        <taxon>Dickeya</taxon>
    </lineage>
</organism>
<dbReference type="InterPro" id="IPR045584">
    <property type="entry name" value="Pilin-like"/>
</dbReference>
<dbReference type="SUPFAM" id="SSF54523">
    <property type="entry name" value="Pili subunits"/>
    <property type="match status" value="1"/>
</dbReference>
<keyword evidence="4" id="KW-0813">Transport</keyword>
<evidence type="ECO:0000256" key="1">
    <source>
        <dbReference type="ARBA" id="ARBA00003161"/>
    </source>
</evidence>
<dbReference type="Gene3D" id="3.30.1300.30">
    <property type="entry name" value="GSPII I/J protein-like"/>
    <property type="match status" value="1"/>
</dbReference>
<evidence type="ECO:0000256" key="2">
    <source>
        <dbReference type="ARBA" id="ARBA00004377"/>
    </source>
</evidence>
<evidence type="ECO:0000256" key="3">
    <source>
        <dbReference type="ARBA" id="ARBA00008358"/>
    </source>
</evidence>
<evidence type="ECO:0000256" key="9">
    <source>
        <dbReference type="ARBA" id="ARBA00022927"/>
    </source>
</evidence>
<accession>A0A5B8I3Z3</accession>
<dbReference type="GO" id="GO:0015628">
    <property type="term" value="P:protein secretion by the type II secretion system"/>
    <property type="evidence" value="ECO:0007669"/>
    <property type="project" value="UniProtKB-UniRule"/>
</dbReference>
<dbReference type="AlphaFoldDB" id="A0A5B8I3Z3"/>
<evidence type="ECO:0000256" key="7">
    <source>
        <dbReference type="ARBA" id="ARBA00022519"/>
    </source>
</evidence>
<protein>
    <recommendedName>
        <fullName evidence="12">Type II secretion system protein I</fullName>
        <shortName evidence="12">T2SS minor pseudopilin I</shortName>
    </recommendedName>
</protein>
<keyword evidence="6 12" id="KW-0488">Methylation</keyword>
<gene>
    <name evidence="14" type="primary">gspI</name>
    <name evidence="14" type="ORF">Dpoa569_0001075</name>
</gene>
<comment type="similarity">
    <text evidence="3 12">Belongs to the GSP I family.</text>
</comment>
<dbReference type="EMBL" id="CP042220">
    <property type="protein sequence ID" value="QDX29331.1"/>
    <property type="molecule type" value="Genomic_DNA"/>
</dbReference>
<keyword evidence="15" id="KW-1185">Reference proteome</keyword>
<evidence type="ECO:0000256" key="4">
    <source>
        <dbReference type="ARBA" id="ARBA00022448"/>
    </source>
</evidence>
<dbReference type="PROSITE" id="PS00409">
    <property type="entry name" value="PROKAR_NTER_METHYL"/>
    <property type="match status" value="1"/>
</dbReference>
<keyword evidence="5" id="KW-1003">Cell membrane</keyword>
<dbReference type="NCBIfam" id="TIGR02532">
    <property type="entry name" value="IV_pilin_GFxxxE"/>
    <property type="match status" value="1"/>
</dbReference>
<comment type="subunit">
    <text evidence="12">Type II secretion is composed of four main components: the outer membrane complex, the inner membrane complex, the cytoplasmic secretion ATPase and the periplasm-spanning pseudopilus.</text>
</comment>
<dbReference type="OrthoDB" id="6121517at2"/>
<dbReference type="GO" id="GO:0005886">
    <property type="term" value="C:plasma membrane"/>
    <property type="evidence" value="ECO:0007669"/>
    <property type="project" value="UniProtKB-SubCell"/>
</dbReference>
<dbReference type="Pfam" id="PF07963">
    <property type="entry name" value="N_methyl"/>
    <property type="match status" value="1"/>
</dbReference>
<dbReference type="GO" id="GO:0015627">
    <property type="term" value="C:type II protein secretion system complex"/>
    <property type="evidence" value="ECO:0007669"/>
    <property type="project" value="UniProtKB-UniRule"/>
</dbReference>
<dbReference type="InterPro" id="IPR012902">
    <property type="entry name" value="N_methyl_site"/>
</dbReference>
<keyword evidence="9" id="KW-0653">Protein transport</keyword>
<dbReference type="KEGG" id="dic:Dpoa569_0001075"/>
<comment type="subcellular location">
    <subcellularLocation>
        <location evidence="2 12">Cell inner membrane</location>
        <topology evidence="2 12">Single-pass membrane protein</topology>
    </subcellularLocation>
</comment>
<dbReference type="NCBIfam" id="TIGR01707">
    <property type="entry name" value="gspI"/>
    <property type="match status" value="1"/>
</dbReference>
<keyword evidence="10" id="KW-1133">Transmembrane helix</keyword>
<dbReference type="STRING" id="568768.GCA_000406125_02801"/>
<keyword evidence="8" id="KW-0812">Transmembrane</keyword>
<evidence type="ECO:0000256" key="8">
    <source>
        <dbReference type="ARBA" id="ARBA00022692"/>
    </source>
</evidence>
<evidence type="ECO:0000256" key="12">
    <source>
        <dbReference type="RuleBase" id="RU368030"/>
    </source>
</evidence>
<evidence type="ECO:0000256" key="11">
    <source>
        <dbReference type="ARBA" id="ARBA00023136"/>
    </source>
</evidence>
<dbReference type="RefSeq" id="WP_042871901.1">
    <property type="nucleotide sequence ID" value="NZ_CM001975.1"/>
</dbReference>